<evidence type="ECO:0000256" key="6">
    <source>
        <dbReference type="ARBA" id="ARBA00047188"/>
    </source>
</evidence>
<name>A0A0R2L779_9LACO</name>
<keyword evidence="2" id="KW-0805">Transcription regulation</keyword>
<keyword evidence="10" id="KW-1185">Reference proteome</keyword>
<dbReference type="PANTHER" id="PTHR42756">
    <property type="entry name" value="TRANSCRIPTIONAL REGULATOR, MARR"/>
    <property type="match status" value="1"/>
</dbReference>
<dbReference type="EMBL" id="JQCB01000001">
    <property type="protein sequence ID" value="KRN97264.1"/>
    <property type="molecule type" value="Genomic_DNA"/>
</dbReference>
<keyword evidence="3" id="KW-0238">DNA-binding</keyword>
<dbReference type="SMART" id="SM00347">
    <property type="entry name" value="HTH_MARR"/>
    <property type="match status" value="1"/>
</dbReference>
<proteinExistence type="inferred from homology"/>
<dbReference type="Proteomes" id="UP000051139">
    <property type="component" value="Unassembled WGS sequence"/>
</dbReference>
<dbReference type="GO" id="GO:0003677">
    <property type="term" value="F:DNA binding"/>
    <property type="evidence" value="ECO:0007669"/>
    <property type="project" value="UniProtKB-KW"/>
</dbReference>
<dbReference type="PRINTS" id="PR00598">
    <property type="entry name" value="HTHMARR"/>
</dbReference>
<organism evidence="9 10">
    <name type="scientific">Furfurilactobacillus siliginis</name>
    <dbReference type="NCBI Taxonomy" id="348151"/>
    <lineage>
        <taxon>Bacteria</taxon>
        <taxon>Bacillati</taxon>
        <taxon>Bacillota</taxon>
        <taxon>Bacilli</taxon>
        <taxon>Lactobacillales</taxon>
        <taxon>Lactobacillaceae</taxon>
        <taxon>Furfurilactobacillus</taxon>
    </lineage>
</organism>
<sequence length="162" mass="18860">MKLHFEENLIMAEPRLLDDQLCVAVYNANKRFNRFYMETLKPYNLTFPQYIALCALWENDKQTVNEIGEKLSLDSGTLTPLLRRLEQNGWVKRTRSKSDERQVIVRLSTKAKEQRDEIYQHVTDCQDLLAYDDVTYADSRSAVKDLSNRLASVDEHDLSSLA</sequence>
<evidence type="ECO:0000256" key="4">
    <source>
        <dbReference type="ARBA" id="ARBA00023163"/>
    </source>
</evidence>
<keyword evidence="4" id="KW-0804">Transcription</keyword>
<protein>
    <recommendedName>
        <fullName evidence="6">HTH-type transcriptional regulator SarZ</fullName>
    </recommendedName>
    <alternativeName>
        <fullName evidence="7">Staphylococcal accessory regulator Z</fullName>
    </alternativeName>
</protein>
<gene>
    <name evidence="9" type="ORF">IV55_GL000192</name>
</gene>
<dbReference type="AlphaFoldDB" id="A0A0R2L779"/>
<feature type="domain" description="HTH marR-type" evidence="8">
    <location>
        <begin position="18"/>
        <end position="152"/>
    </location>
</feature>
<evidence type="ECO:0000256" key="2">
    <source>
        <dbReference type="ARBA" id="ARBA00023015"/>
    </source>
</evidence>
<evidence type="ECO:0000256" key="7">
    <source>
        <dbReference type="ARBA" id="ARBA00047207"/>
    </source>
</evidence>
<accession>A0A0R2L779</accession>
<dbReference type="InterPro" id="IPR036388">
    <property type="entry name" value="WH-like_DNA-bd_sf"/>
</dbReference>
<evidence type="ECO:0000313" key="10">
    <source>
        <dbReference type="Proteomes" id="UP000051139"/>
    </source>
</evidence>
<comment type="similarity">
    <text evidence="5">Belongs to the SarZ family.</text>
</comment>
<comment type="subcellular location">
    <subcellularLocation>
        <location evidence="1">Cytoplasm</location>
    </subcellularLocation>
</comment>
<reference evidence="9 10" key="1">
    <citation type="journal article" date="2015" name="Genome Announc.">
        <title>Expanding the biotechnology potential of lactobacilli through comparative genomics of 213 strains and associated genera.</title>
        <authorList>
            <person name="Sun Z."/>
            <person name="Harris H.M."/>
            <person name="McCann A."/>
            <person name="Guo C."/>
            <person name="Argimon S."/>
            <person name="Zhang W."/>
            <person name="Yang X."/>
            <person name="Jeffery I.B."/>
            <person name="Cooney J.C."/>
            <person name="Kagawa T.F."/>
            <person name="Liu W."/>
            <person name="Song Y."/>
            <person name="Salvetti E."/>
            <person name="Wrobel A."/>
            <person name="Rasinkangas P."/>
            <person name="Parkhill J."/>
            <person name="Rea M.C."/>
            <person name="O'Sullivan O."/>
            <person name="Ritari J."/>
            <person name="Douillard F.P."/>
            <person name="Paul Ross R."/>
            <person name="Yang R."/>
            <person name="Briner A.E."/>
            <person name="Felis G.E."/>
            <person name="de Vos W.M."/>
            <person name="Barrangou R."/>
            <person name="Klaenhammer T.R."/>
            <person name="Caufield P.W."/>
            <person name="Cui Y."/>
            <person name="Zhang H."/>
            <person name="O'Toole P.W."/>
        </authorList>
    </citation>
    <scope>NUCLEOTIDE SEQUENCE [LARGE SCALE GENOMIC DNA]</scope>
    <source>
        <strain evidence="9 10">DSM 22696</strain>
    </source>
</reference>
<dbReference type="Gene3D" id="1.10.10.10">
    <property type="entry name" value="Winged helix-like DNA-binding domain superfamily/Winged helix DNA-binding domain"/>
    <property type="match status" value="1"/>
</dbReference>
<dbReference type="PATRIC" id="fig|348151.3.peg.195"/>
<dbReference type="GO" id="GO:0005737">
    <property type="term" value="C:cytoplasm"/>
    <property type="evidence" value="ECO:0007669"/>
    <property type="project" value="UniProtKB-SubCell"/>
</dbReference>
<dbReference type="GO" id="GO:0003700">
    <property type="term" value="F:DNA-binding transcription factor activity"/>
    <property type="evidence" value="ECO:0007669"/>
    <property type="project" value="InterPro"/>
</dbReference>
<dbReference type="InterPro" id="IPR000835">
    <property type="entry name" value="HTH_MarR-typ"/>
</dbReference>
<evidence type="ECO:0000256" key="3">
    <source>
        <dbReference type="ARBA" id="ARBA00023125"/>
    </source>
</evidence>
<dbReference type="InterPro" id="IPR055166">
    <property type="entry name" value="Transc_reg_Sar_Rot_HTH"/>
</dbReference>
<evidence type="ECO:0000256" key="1">
    <source>
        <dbReference type="ARBA" id="ARBA00004496"/>
    </source>
</evidence>
<dbReference type="PROSITE" id="PS50995">
    <property type="entry name" value="HTH_MARR_2"/>
    <property type="match status" value="1"/>
</dbReference>
<dbReference type="Pfam" id="PF22381">
    <property type="entry name" value="Staph_reg_Sar_Rot"/>
    <property type="match status" value="1"/>
</dbReference>
<evidence type="ECO:0000313" key="9">
    <source>
        <dbReference type="EMBL" id="KRN97264.1"/>
    </source>
</evidence>
<dbReference type="InterPro" id="IPR036390">
    <property type="entry name" value="WH_DNA-bd_sf"/>
</dbReference>
<dbReference type="PANTHER" id="PTHR42756:SF1">
    <property type="entry name" value="TRANSCRIPTIONAL REPRESSOR OF EMRAB OPERON"/>
    <property type="match status" value="1"/>
</dbReference>
<comment type="caution">
    <text evidence="9">The sequence shown here is derived from an EMBL/GenBank/DDBJ whole genome shotgun (WGS) entry which is preliminary data.</text>
</comment>
<dbReference type="STRING" id="348151.IV55_GL000192"/>
<evidence type="ECO:0000256" key="5">
    <source>
        <dbReference type="ARBA" id="ARBA00046337"/>
    </source>
</evidence>
<dbReference type="SUPFAM" id="SSF46785">
    <property type="entry name" value="Winged helix' DNA-binding domain"/>
    <property type="match status" value="1"/>
</dbReference>
<evidence type="ECO:0000259" key="8">
    <source>
        <dbReference type="PROSITE" id="PS50995"/>
    </source>
</evidence>